<dbReference type="Proteomes" id="UP000422221">
    <property type="component" value="Unassembled WGS sequence"/>
</dbReference>
<evidence type="ECO:0000313" key="2">
    <source>
        <dbReference type="Proteomes" id="UP000422221"/>
    </source>
</evidence>
<accession>A0A7J4XM02</accession>
<evidence type="ECO:0000313" key="1">
    <source>
        <dbReference type="EMBL" id="KAA3767990.1"/>
    </source>
</evidence>
<name>A0A7J4XM02_9BACE</name>
<sequence>MCDFYTDKERKEEWIFDCDHFTFQTCRDLSCGVTVTPKASTITYPRQELINILTQEASRFTFYWLFYHKNKLNGFNGLDTVNWNCKLS</sequence>
<organism evidence="1 2">
    <name type="scientific">Bacteroides salyersiae</name>
    <dbReference type="NCBI Taxonomy" id="291644"/>
    <lineage>
        <taxon>Bacteria</taxon>
        <taxon>Pseudomonadati</taxon>
        <taxon>Bacteroidota</taxon>
        <taxon>Bacteroidia</taxon>
        <taxon>Bacteroidales</taxon>
        <taxon>Bacteroidaceae</taxon>
        <taxon>Bacteroides</taxon>
    </lineage>
</organism>
<reference evidence="1 2" key="1">
    <citation type="journal article" date="2019" name="Nat. Med.">
        <title>A library of human gut bacterial isolates paired with longitudinal multiomics data enables mechanistic microbiome research.</title>
        <authorList>
            <person name="Poyet M."/>
            <person name="Groussin M."/>
            <person name="Gibbons S.M."/>
            <person name="Avila-Pacheco J."/>
            <person name="Jiang X."/>
            <person name="Kearney S.M."/>
            <person name="Perrotta A.R."/>
            <person name="Berdy B."/>
            <person name="Zhao S."/>
            <person name="Lieberman T.D."/>
            <person name="Swanson P.K."/>
            <person name="Smith M."/>
            <person name="Roesemann S."/>
            <person name="Alexander J.E."/>
            <person name="Rich S.A."/>
            <person name="Livny J."/>
            <person name="Vlamakis H."/>
            <person name="Clish C."/>
            <person name="Bullock K."/>
            <person name="Deik A."/>
            <person name="Scott J."/>
            <person name="Pierce K.A."/>
            <person name="Xavier R.J."/>
            <person name="Alm E.J."/>
        </authorList>
    </citation>
    <scope>NUCLEOTIDE SEQUENCE [LARGE SCALE GENOMIC DNA]</scope>
    <source>
        <strain evidence="1 2">BIOML-A10</strain>
    </source>
</reference>
<dbReference type="RefSeq" id="WP_130058354.1">
    <property type="nucleotide sequence ID" value="NZ_RCXT01000003.1"/>
</dbReference>
<proteinExistence type="predicted"/>
<protein>
    <submittedName>
        <fullName evidence="1">Uncharacterized protein</fullName>
    </submittedName>
</protein>
<gene>
    <name evidence="1" type="ORF">F3F73_06235</name>
</gene>
<comment type="caution">
    <text evidence="1">The sequence shown here is derived from an EMBL/GenBank/DDBJ whole genome shotgun (WGS) entry which is preliminary data.</text>
</comment>
<dbReference type="EMBL" id="VWMK01000004">
    <property type="protein sequence ID" value="KAA3767990.1"/>
    <property type="molecule type" value="Genomic_DNA"/>
</dbReference>
<dbReference type="AlphaFoldDB" id="A0A7J4XM02"/>